<proteinExistence type="predicted"/>
<dbReference type="PROSITE" id="PS51782">
    <property type="entry name" value="LYSM"/>
    <property type="match status" value="1"/>
</dbReference>
<dbReference type="CDD" id="cd00118">
    <property type="entry name" value="LysM"/>
    <property type="match status" value="1"/>
</dbReference>
<dbReference type="InterPro" id="IPR036779">
    <property type="entry name" value="LysM_dom_sf"/>
</dbReference>
<dbReference type="AlphaFoldDB" id="A0A1T4M1C7"/>
<keyword evidence="1" id="KW-0732">Signal</keyword>
<dbReference type="EMBL" id="FUWX01000007">
    <property type="protein sequence ID" value="SJZ60706.1"/>
    <property type="molecule type" value="Genomic_DNA"/>
</dbReference>
<dbReference type="OrthoDB" id="977752at2"/>
<sequence>MKRLIATLFIILGAGALAQGNSIDRIKDEFKGYKETQRGEVLYLENNDEGTMAFIGNGNFKLGNLKNLLNEKGFSEEKPGYYRNSVGQIGYLGDEDGVKYLLLSEDGIGLADMREKMYNAFFKEEEKAPLEEEVPVPVPEIKKERYHTVVKGDTLYNISKRFGLTVEELQKLNNLKNNNIKLGQVLKY</sequence>
<feature type="domain" description="LysM" evidence="2">
    <location>
        <begin position="145"/>
        <end position="188"/>
    </location>
</feature>
<dbReference type="Gene3D" id="3.10.350.10">
    <property type="entry name" value="LysM domain"/>
    <property type="match status" value="1"/>
</dbReference>
<dbReference type="SMART" id="SM00257">
    <property type="entry name" value="LysM"/>
    <property type="match status" value="1"/>
</dbReference>
<dbReference type="Pfam" id="PF01476">
    <property type="entry name" value="LysM"/>
    <property type="match status" value="1"/>
</dbReference>
<dbReference type="Proteomes" id="UP000191153">
    <property type="component" value="Unassembled WGS sequence"/>
</dbReference>
<dbReference type="STRING" id="180163.SAMN02745174_01048"/>
<evidence type="ECO:0000259" key="2">
    <source>
        <dbReference type="PROSITE" id="PS51782"/>
    </source>
</evidence>
<keyword evidence="4" id="KW-1185">Reference proteome</keyword>
<evidence type="ECO:0000313" key="3">
    <source>
        <dbReference type="EMBL" id="SJZ60706.1"/>
    </source>
</evidence>
<feature type="signal peptide" evidence="1">
    <location>
        <begin position="1"/>
        <end position="18"/>
    </location>
</feature>
<gene>
    <name evidence="3" type="ORF">SAMN02745174_01048</name>
</gene>
<protein>
    <submittedName>
        <fullName evidence="3">LysM domain-containing protein</fullName>
    </submittedName>
</protein>
<evidence type="ECO:0000313" key="4">
    <source>
        <dbReference type="Proteomes" id="UP000191153"/>
    </source>
</evidence>
<accession>A0A1T4M1C7</accession>
<feature type="chain" id="PRO_5012391302" evidence="1">
    <location>
        <begin position="19"/>
        <end position="188"/>
    </location>
</feature>
<evidence type="ECO:0000256" key="1">
    <source>
        <dbReference type="SAM" id="SignalP"/>
    </source>
</evidence>
<dbReference type="SUPFAM" id="SSF54106">
    <property type="entry name" value="LysM domain"/>
    <property type="match status" value="1"/>
</dbReference>
<dbReference type="InterPro" id="IPR018392">
    <property type="entry name" value="LysM"/>
</dbReference>
<reference evidence="3 4" key="1">
    <citation type="submission" date="2017-02" db="EMBL/GenBank/DDBJ databases">
        <authorList>
            <person name="Peterson S.W."/>
        </authorList>
    </citation>
    <scope>NUCLEOTIDE SEQUENCE [LARGE SCALE GENOMIC DNA]</scope>
    <source>
        <strain evidence="3 4">ATCC 700028</strain>
    </source>
</reference>
<organism evidence="3 4">
    <name type="scientific">Cetobacterium ceti</name>
    <dbReference type="NCBI Taxonomy" id="180163"/>
    <lineage>
        <taxon>Bacteria</taxon>
        <taxon>Fusobacteriati</taxon>
        <taxon>Fusobacteriota</taxon>
        <taxon>Fusobacteriia</taxon>
        <taxon>Fusobacteriales</taxon>
        <taxon>Fusobacteriaceae</taxon>
        <taxon>Cetobacterium</taxon>
    </lineage>
</organism>
<dbReference type="RefSeq" id="WP_078693560.1">
    <property type="nucleotide sequence ID" value="NZ_FUWX01000007.1"/>
</dbReference>
<name>A0A1T4M1C7_9FUSO</name>